<keyword evidence="2" id="KW-0472">Membrane</keyword>
<protein>
    <submittedName>
        <fullName evidence="3">Uncharacterized protein</fullName>
    </submittedName>
</protein>
<sequence length="246" mass="26750">MESKNKGKRSLLTRLKPTMGLMDVSPLSSPVSKRNPSDPVLSYLAVADKDGAVLPAMLSSMFGVGDKCENRRRKWKAIRSALNETTLMRLVVKRRKANKNKLSLSGSSKDMEETSPKFSNPKTKITYRICPNVSPTSCSPSSSRASTSSLPSPGHVSSFSTHQALPSPKGVTKEKQCAVEDRKKTLYDSNIALCCLLALSLLVLVVWGKFLAILFTTIWLYTVPLGGRKICNEGGLCGERVGVASK</sequence>
<feature type="transmembrane region" description="Helical" evidence="2">
    <location>
        <begin position="191"/>
        <end position="221"/>
    </location>
</feature>
<dbReference type="PANTHER" id="PTHR34379:SF6">
    <property type="entry name" value="PROTEIN 3F"/>
    <property type="match status" value="1"/>
</dbReference>
<reference evidence="3" key="1">
    <citation type="submission" date="2023-10" db="EMBL/GenBank/DDBJ databases">
        <authorList>
            <person name="Domelevo Entfellner J.-B."/>
        </authorList>
    </citation>
    <scope>NUCLEOTIDE SEQUENCE</scope>
</reference>
<evidence type="ECO:0000313" key="3">
    <source>
        <dbReference type="EMBL" id="CAJ1957058.1"/>
    </source>
</evidence>
<feature type="region of interest" description="Disordered" evidence="1">
    <location>
        <begin position="98"/>
        <end position="118"/>
    </location>
</feature>
<feature type="region of interest" description="Disordered" evidence="1">
    <location>
        <begin position="134"/>
        <end position="174"/>
    </location>
</feature>
<dbReference type="Gramene" id="rna-AYBTSS11_LOCUS16995">
    <property type="protein sequence ID" value="CAJ1957058.1"/>
    <property type="gene ID" value="gene-AYBTSS11_LOCUS16995"/>
</dbReference>
<dbReference type="AlphaFoldDB" id="A0AA86VYV6"/>
<dbReference type="Proteomes" id="UP001189624">
    <property type="component" value="Chromosome 5"/>
</dbReference>
<keyword evidence="2" id="KW-1133">Transmembrane helix</keyword>
<keyword evidence="4" id="KW-1185">Reference proteome</keyword>
<feature type="compositionally biased region" description="Polar residues" evidence="1">
    <location>
        <begin position="155"/>
        <end position="164"/>
    </location>
</feature>
<evidence type="ECO:0000256" key="2">
    <source>
        <dbReference type="SAM" id="Phobius"/>
    </source>
</evidence>
<name>A0AA86VYV6_9FABA</name>
<evidence type="ECO:0000313" key="4">
    <source>
        <dbReference type="Proteomes" id="UP001189624"/>
    </source>
</evidence>
<dbReference type="PANTHER" id="PTHR34379">
    <property type="entry name" value="OS07G0553800 PROTEIN"/>
    <property type="match status" value="1"/>
</dbReference>
<evidence type="ECO:0000256" key="1">
    <source>
        <dbReference type="SAM" id="MobiDB-lite"/>
    </source>
</evidence>
<feature type="compositionally biased region" description="Low complexity" evidence="1">
    <location>
        <begin position="134"/>
        <end position="153"/>
    </location>
</feature>
<accession>A0AA86VYV6</accession>
<gene>
    <name evidence="3" type="ORF">AYBTSS11_LOCUS16995</name>
</gene>
<proteinExistence type="predicted"/>
<keyword evidence="2" id="KW-0812">Transmembrane</keyword>
<organism evidence="3 4">
    <name type="scientific">Sphenostylis stenocarpa</name>
    <dbReference type="NCBI Taxonomy" id="92480"/>
    <lineage>
        <taxon>Eukaryota</taxon>
        <taxon>Viridiplantae</taxon>
        <taxon>Streptophyta</taxon>
        <taxon>Embryophyta</taxon>
        <taxon>Tracheophyta</taxon>
        <taxon>Spermatophyta</taxon>
        <taxon>Magnoliopsida</taxon>
        <taxon>eudicotyledons</taxon>
        <taxon>Gunneridae</taxon>
        <taxon>Pentapetalae</taxon>
        <taxon>rosids</taxon>
        <taxon>fabids</taxon>
        <taxon>Fabales</taxon>
        <taxon>Fabaceae</taxon>
        <taxon>Papilionoideae</taxon>
        <taxon>50 kb inversion clade</taxon>
        <taxon>NPAAA clade</taxon>
        <taxon>indigoferoid/millettioid clade</taxon>
        <taxon>Phaseoleae</taxon>
        <taxon>Sphenostylis</taxon>
    </lineage>
</organism>
<dbReference type="EMBL" id="OY731402">
    <property type="protein sequence ID" value="CAJ1957058.1"/>
    <property type="molecule type" value="Genomic_DNA"/>
</dbReference>
<dbReference type="InterPro" id="IPR040411">
    <property type="entry name" value="At5g23160-like"/>
</dbReference>